<dbReference type="Pfam" id="PF02245">
    <property type="entry name" value="Pur_DNA_glyco"/>
    <property type="match status" value="1"/>
</dbReference>
<evidence type="ECO:0000256" key="2">
    <source>
        <dbReference type="ARBA" id="ARBA00022763"/>
    </source>
</evidence>
<dbReference type="PANTHER" id="PTHR10429:SF0">
    <property type="entry name" value="DNA-3-METHYLADENINE GLYCOSYLASE"/>
    <property type="match status" value="1"/>
</dbReference>
<dbReference type="PANTHER" id="PTHR10429">
    <property type="entry name" value="DNA-3-METHYLADENINE GLYCOSYLASE"/>
    <property type="match status" value="1"/>
</dbReference>
<dbReference type="RefSeq" id="WP_377961381.1">
    <property type="nucleotide sequence ID" value="NZ_JBHZOL010000021.1"/>
</dbReference>
<dbReference type="SUPFAM" id="SSF50486">
    <property type="entry name" value="FMT C-terminal domain-like"/>
    <property type="match status" value="1"/>
</dbReference>
<gene>
    <name evidence="6" type="ORF">ACFVKH_02915</name>
</gene>
<evidence type="ECO:0000313" key="7">
    <source>
        <dbReference type="Proteomes" id="UP001600165"/>
    </source>
</evidence>
<proteinExistence type="inferred from homology"/>
<dbReference type="InterPro" id="IPR036995">
    <property type="entry name" value="MPG_sf"/>
</dbReference>
<name>A0ABW6IAL4_9CYAN</name>
<dbReference type="Proteomes" id="UP001600165">
    <property type="component" value="Unassembled WGS sequence"/>
</dbReference>
<reference evidence="6 7" key="1">
    <citation type="submission" date="2024-10" db="EMBL/GenBank/DDBJ databases">
        <authorList>
            <person name="Ratan Roy A."/>
            <person name="Morales Sandoval P.H."/>
            <person name="De Los Santos Villalobos S."/>
            <person name="Chakraborty S."/>
            <person name="Mukherjee J."/>
        </authorList>
    </citation>
    <scope>NUCLEOTIDE SEQUENCE [LARGE SCALE GENOMIC DNA]</scope>
    <source>
        <strain evidence="6 7">S1</strain>
    </source>
</reference>
<evidence type="ECO:0000256" key="3">
    <source>
        <dbReference type="ARBA" id="ARBA00022801"/>
    </source>
</evidence>
<dbReference type="EMBL" id="JBHZOL010000021">
    <property type="protein sequence ID" value="MFE4105212.1"/>
    <property type="molecule type" value="Genomic_DNA"/>
</dbReference>
<keyword evidence="4 5" id="KW-0234">DNA repair</keyword>
<accession>A0ABW6IAL4</accession>
<dbReference type="InterPro" id="IPR011034">
    <property type="entry name" value="Formyl_transferase-like_C_sf"/>
</dbReference>
<evidence type="ECO:0000256" key="1">
    <source>
        <dbReference type="ARBA" id="ARBA00009232"/>
    </source>
</evidence>
<sequence>MSVSRPDSIVDTLWLARPATEVAPDLVGCTLVRSLADGCCLRSQIVETEAYTPTDPACHGYRGQTRRNAAMFGRAGLSYVYLIYGLYHCFNVVTDCPGLASAVLIRAVQLSHLPPWASPKDHQAPHRAAAGPGKLCRLLKIDQQFNGAVLAPETGLWLEHRPTTLSQPLVQTTRIGLSQATDLPWRWYLANSPAVSKP</sequence>
<dbReference type="Gene3D" id="3.10.300.10">
    <property type="entry name" value="Methylpurine-DNA glycosylase (MPG)"/>
    <property type="match status" value="1"/>
</dbReference>
<comment type="similarity">
    <text evidence="1 5">Belongs to the DNA glycosylase MPG family.</text>
</comment>
<dbReference type="CDD" id="cd00540">
    <property type="entry name" value="AAG"/>
    <property type="match status" value="1"/>
</dbReference>
<keyword evidence="7" id="KW-1185">Reference proteome</keyword>
<dbReference type="HAMAP" id="MF_00527">
    <property type="entry name" value="3MGH"/>
    <property type="match status" value="1"/>
</dbReference>
<dbReference type="InterPro" id="IPR003180">
    <property type="entry name" value="MPG"/>
</dbReference>
<evidence type="ECO:0000256" key="4">
    <source>
        <dbReference type="ARBA" id="ARBA00023204"/>
    </source>
</evidence>
<organism evidence="6 7">
    <name type="scientific">Almyronema epifaneia S1</name>
    <dbReference type="NCBI Taxonomy" id="2991925"/>
    <lineage>
        <taxon>Bacteria</taxon>
        <taxon>Bacillati</taxon>
        <taxon>Cyanobacteriota</taxon>
        <taxon>Cyanophyceae</taxon>
        <taxon>Nodosilineales</taxon>
        <taxon>Nodosilineaceae</taxon>
        <taxon>Almyronema</taxon>
        <taxon>Almyronema epifaneia</taxon>
    </lineage>
</organism>
<keyword evidence="3 5" id="KW-0378">Hydrolase</keyword>
<protein>
    <recommendedName>
        <fullName evidence="5">Putative 3-methyladenine DNA glycosylase</fullName>
        <ecNumber evidence="5">3.2.2.-</ecNumber>
    </recommendedName>
</protein>
<comment type="caution">
    <text evidence="6">The sequence shown here is derived from an EMBL/GenBank/DDBJ whole genome shotgun (WGS) entry which is preliminary data.</text>
</comment>
<dbReference type="NCBIfam" id="TIGR00567">
    <property type="entry name" value="3mg"/>
    <property type="match status" value="1"/>
</dbReference>
<evidence type="ECO:0000256" key="5">
    <source>
        <dbReference type="HAMAP-Rule" id="MF_00527"/>
    </source>
</evidence>
<evidence type="ECO:0000313" key="6">
    <source>
        <dbReference type="EMBL" id="MFE4105212.1"/>
    </source>
</evidence>
<keyword evidence="2 5" id="KW-0227">DNA damage</keyword>
<dbReference type="EC" id="3.2.2.-" evidence="5"/>